<dbReference type="CDD" id="cd01335">
    <property type="entry name" value="Radical_SAM"/>
    <property type="match status" value="1"/>
</dbReference>
<dbReference type="InterPro" id="IPR007197">
    <property type="entry name" value="rSAM"/>
</dbReference>
<dbReference type="GO" id="GO:0046872">
    <property type="term" value="F:metal ion binding"/>
    <property type="evidence" value="ECO:0007669"/>
    <property type="project" value="UniProtKB-KW"/>
</dbReference>
<sequence>MCLFCWRHQGFTEKEFDNIDDPAYILEKSIEAQQKLITGFKGNERCDQNKWKEANDPNMVACSLSGEPTLYPKLGEFFEECHKRNMTTFLVTNGTNPEALEQMDPLPKQLYVSVVAPNEEVYKKICSPLITDGWKKLKQTLELLPSLDTRTVIRHTLVQGWNMDE</sequence>
<reference evidence="6" key="1">
    <citation type="journal article" date="2014" name="Front. Microbiol.">
        <title>High frequency of phylogenetically diverse reductive dehalogenase-homologous genes in deep subseafloor sedimentary metagenomes.</title>
        <authorList>
            <person name="Kawai M."/>
            <person name="Futagami T."/>
            <person name="Toyoda A."/>
            <person name="Takaki Y."/>
            <person name="Nishi S."/>
            <person name="Hori S."/>
            <person name="Arai W."/>
            <person name="Tsubouchi T."/>
            <person name="Morono Y."/>
            <person name="Uchiyama I."/>
            <person name="Ito T."/>
            <person name="Fujiyama A."/>
            <person name="Inagaki F."/>
            <person name="Takami H."/>
        </authorList>
    </citation>
    <scope>NUCLEOTIDE SEQUENCE</scope>
    <source>
        <strain evidence="6">Expedition CK06-06</strain>
    </source>
</reference>
<evidence type="ECO:0000256" key="1">
    <source>
        <dbReference type="ARBA" id="ARBA00022691"/>
    </source>
</evidence>
<dbReference type="InterPro" id="IPR034556">
    <property type="entry name" value="tRNA_wybutosine-synthase"/>
</dbReference>
<name>X1L5F8_9ZZZZ</name>
<keyword evidence="4" id="KW-0411">Iron-sulfur</keyword>
<protein>
    <recommendedName>
        <fullName evidence="5">Radical SAM core domain-containing protein</fullName>
    </recommendedName>
</protein>
<evidence type="ECO:0000259" key="5">
    <source>
        <dbReference type="Pfam" id="PF04055"/>
    </source>
</evidence>
<dbReference type="AlphaFoldDB" id="X1L5F8"/>
<dbReference type="Gene3D" id="3.20.20.70">
    <property type="entry name" value="Aldolase class I"/>
    <property type="match status" value="1"/>
</dbReference>
<keyword evidence="2" id="KW-0479">Metal-binding</keyword>
<keyword evidence="1" id="KW-0949">S-adenosyl-L-methionine</keyword>
<dbReference type="InterPro" id="IPR058240">
    <property type="entry name" value="rSAM_sf"/>
</dbReference>
<dbReference type="GO" id="GO:0003824">
    <property type="term" value="F:catalytic activity"/>
    <property type="evidence" value="ECO:0007669"/>
    <property type="project" value="InterPro"/>
</dbReference>
<dbReference type="PANTHER" id="PTHR13930">
    <property type="entry name" value="S-ADENOSYL-L-METHIONINE-DEPENDENT TRNA 4-DEMETHYLWYOSINE SYNTHASE"/>
    <property type="match status" value="1"/>
</dbReference>
<proteinExistence type="predicted"/>
<feature type="domain" description="Radical SAM core" evidence="5">
    <location>
        <begin position="2"/>
        <end position="165"/>
    </location>
</feature>
<dbReference type="PANTHER" id="PTHR13930:SF0">
    <property type="entry name" value="S-ADENOSYL-L-METHIONINE-DEPENDENT TRNA 4-DEMETHYLWYOSINE SYNTHASE TYW1-RELATED"/>
    <property type="match status" value="1"/>
</dbReference>
<dbReference type="SUPFAM" id="SSF102114">
    <property type="entry name" value="Radical SAM enzymes"/>
    <property type="match status" value="1"/>
</dbReference>
<dbReference type="GO" id="GO:0008033">
    <property type="term" value="P:tRNA processing"/>
    <property type="evidence" value="ECO:0007669"/>
    <property type="project" value="InterPro"/>
</dbReference>
<dbReference type="InterPro" id="IPR013785">
    <property type="entry name" value="Aldolase_TIM"/>
</dbReference>
<organism evidence="6">
    <name type="scientific">marine sediment metagenome</name>
    <dbReference type="NCBI Taxonomy" id="412755"/>
    <lineage>
        <taxon>unclassified sequences</taxon>
        <taxon>metagenomes</taxon>
        <taxon>ecological metagenomes</taxon>
    </lineage>
</organism>
<evidence type="ECO:0000256" key="2">
    <source>
        <dbReference type="ARBA" id="ARBA00022723"/>
    </source>
</evidence>
<evidence type="ECO:0000313" key="6">
    <source>
        <dbReference type="EMBL" id="GAI14572.1"/>
    </source>
</evidence>
<evidence type="ECO:0000256" key="4">
    <source>
        <dbReference type="ARBA" id="ARBA00023014"/>
    </source>
</evidence>
<dbReference type="EMBL" id="BARV01006565">
    <property type="protein sequence ID" value="GAI14572.1"/>
    <property type="molecule type" value="Genomic_DNA"/>
</dbReference>
<feature type="non-terminal residue" evidence="6">
    <location>
        <position position="165"/>
    </location>
</feature>
<keyword evidence="3" id="KW-0408">Iron</keyword>
<accession>X1L5F8</accession>
<gene>
    <name evidence="6" type="ORF">S06H3_13443</name>
</gene>
<comment type="caution">
    <text evidence="6">The sequence shown here is derived from an EMBL/GenBank/DDBJ whole genome shotgun (WGS) entry which is preliminary data.</text>
</comment>
<evidence type="ECO:0000256" key="3">
    <source>
        <dbReference type="ARBA" id="ARBA00023004"/>
    </source>
</evidence>
<dbReference type="Pfam" id="PF04055">
    <property type="entry name" value="Radical_SAM"/>
    <property type="match status" value="1"/>
</dbReference>
<dbReference type="GO" id="GO:0051539">
    <property type="term" value="F:4 iron, 4 sulfur cluster binding"/>
    <property type="evidence" value="ECO:0007669"/>
    <property type="project" value="InterPro"/>
</dbReference>